<evidence type="ECO:0000313" key="2">
    <source>
        <dbReference type="EMBL" id="MPC68724.1"/>
    </source>
</evidence>
<accession>A0A5B7HJG0</accession>
<organism evidence="2 3">
    <name type="scientific">Portunus trituberculatus</name>
    <name type="common">Swimming crab</name>
    <name type="synonym">Neptunus trituberculatus</name>
    <dbReference type="NCBI Taxonomy" id="210409"/>
    <lineage>
        <taxon>Eukaryota</taxon>
        <taxon>Metazoa</taxon>
        <taxon>Ecdysozoa</taxon>
        <taxon>Arthropoda</taxon>
        <taxon>Crustacea</taxon>
        <taxon>Multicrustacea</taxon>
        <taxon>Malacostraca</taxon>
        <taxon>Eumalacostraca</taxon>
        <taxon>Eucarida</taxon>
        <taxon>Decapoda</taxon>
        <taxon>Pleocyemata</taxon>
        <taxon>Brachyura</taxon>
        <taxon>Eubrachyura</taxon>
        <taxon>Portunoidea</taxon>
        <taxon>Portunidae</taxon>
        <taxon>Portuninae</taxon>
        <taxon>Portunus</taxon>
    </lineage>
</organism>
<comment type="caution">
    <text evidence="2">The sequence shown here is derived from an EMBL/GenBank/DDBJ whole genome shotgun (WGS) entry which is preliminary data.</text>
</comment>
<gene>
    <name evidence="2" type="ORF">E2C01_062930</name>
</gene>
<dbReference type="AlphaFoldDB" id="A0A5B7HJG0"/>
<dbReference type="Proteomes" id="UP000324222">
    <property type="component" value="Unassembled WGS sequence"/>
</dbReference>
<sequence>MPQELGGPELLRQRWEALLQGPCPAWPLSHFTRSTGPHETLRKSSPASFHSQLNKNNLKQQQYQQQHHYHHDHHHHHSTPSHAPQLLDKAGAAFLC</sequence>
<feature type="compositionally biased region" description="Basic residues" evidence="1">
    <location>
        <begin position="67"/>
        <end position="79"/>
    </location>
</feature>
<feature type="region of interest" description="Disordered" evidence="1">
    <location>
        <begin position="30"/>
        <end position="87"/>
    </location>
</feature>
<name>A0A5B7HJG0_PORTR</name>
<keyword evidence="3" id="KW-1185">Reference proteome</keyword>
<reference evidence="2 3" key="1">
    <citation type="submission" date="2019-05" db="EMBL/GenBank/DDBJ databases">
        <title>Another draft genome of Portunus trituberculatus and its Hox gene families provides insights of decapod evolution.</title>
        <authorList>
            <person name="Jeong J.-H."/>
            <person name="Song I."/>
            <person name="Kim S."/>
            <person name="Choi T."/>
            <person name="Kim D."/>
            <person name="Ryu S."/>
            <person name="Kim W."/>
        </authorList>
    </citation>
    <scope>NUCLEOTIDE SEQUENCE [LARGE SCALE GENOMIC DNA]</scope>
    <source>
        <tissue evidence="2">Muscle</tissue>
    </source>
</reference>
<feature type="compositionally biased region" description="Polar residues" evidence="1">
    <location>
        <begin position="31"/>
        <end position="59"/>
    </location>
</feature>
<protein>
    <submittedName>
        <fullName evidence="2">Uncharacterized protein</fullName>
    </submittedName>
</protein>
<dbReference type="EMBL" id="VSRR010028277">
    <property type="protein sequence ID" value="MPC68724.1"/>
    <property type="molecule type" value="Genomic_DNA"/>
</dbReference>
<proteinExistence type="predicted"/>
<evidence type="ECO:0000256" key="1">
    <source>
        <dbReference type="SAM" id="MobiDB-lite"/>
    </source>
</evidence>
<evidence type="ECO:0000313" key="3">
    <source>
        <dbReference type="Proteomes" id="UP000324222"/>
    </source>
</evidence>